<gene>
    <name evidence="2" type="ORF">ARMA_0225</name>
    <name evidence="3" type="ORF">SE16_10335</name>
</gene>
<evidence type="ECO:0000313" key="3">
    <source>
        <dbReference type="EMBL" id="KPL87920.1"/>
    </source>
</evidence>
<feature type="transmembrane region" description="Helical" evidence="1">
    <location>
        <begin position="12"/>
        <end position="42"/>
    </location>
</feature>
<reference evidence="4" key="3">
    <citation type="submission" date="2015-08" db="EMBL/GenBank/DDBJ databases">
        <title>Draft Genome Sequence of a Heterotrophic Facultative Anaerobic Bacterium Ardenticatena maritima Strain 110S.</title>
        <authorList>
            <person name="Kawaichi S."/>
            <person name="Yoshida T."/>
            <person name="Sako Y."/>
            <person name="Nakamura R."/>
        </authorList>
    </citation>
    <scope>NUCLEOTIDE SEQUENCE [LARGE SCALE GENOMIC DNA]</scope>
    <source>
        <strain evidence="4">110S</strain>
    </source>
</reference>
<dbReference type="Proteomes" id="UP000037784">
    <property type="component" value="Unassembled WGS sequence"/>
</dbReference>
<dbReference type="AlphaFoldDB" id="A0A0M8K6M4"/>
<proteinExistence type="predicted"/>
<keyword evidence="4" id="KW-1185">Reference proteome</keyword>
<keyword evidence="1" id="KW-0472">Membrane</keyword>
<keyword evidence="1" id="KW-1133">Transmembrane helix</keyword>
<evidence type="ECO:0000313" key="2">
    <source>
        <dbReference type="EMBL" id="GAP61802.1"/>
    </source>
</evidence>
<dbReference type="RefSeq" id="WP_054491749.1">
    <property type="nucleotide sequence ID" value="NZ_BBZA01000015.1"/>
</dbReference>
<evidence type="ECO:0000256" key="1">
    <source>
        <dbReference type="SAM" id="Phobius"/>
    </source>
</evidence>
<dbReference type="OrthoDB" id="134503at2"/>
<reference evidence="2 4" key="1">
    <citation type="journal article" date="2015" name="Genome Announc.">
        <title>Draft Genome Sequence of a Heterotrophic Facultative Anaerobic Thermophilic Bacterium, Ardenticatena maritima Strain 110ST.</title>
        <authorList>
            <person name="Kawaichi S."/>
            <person name="Yoshida T."/>
            <person name="Sako Y."/>
            <person name="Nakamura R."/>
        </authorList>
    </citation>
    <scope>NUCLEOTIDE SEQUENCE [LARGE SCALE GENOMIC DNA]</scope>
    <source>
        <strain evidence="2 4">110S</strain>
    </source>
</reference>
<dbReference type="EMBL" id="LGKN01000005">
    <property type="protein sequence ID" value="KPL87920.1"/>
    <property type="molecule type" value="Genomic_DNA"/>
</dbReference>
<name>A0A0M8K6M4_9CHLR</name>
<keyword evidence="1" id="KW-0812">Transmembrane</keyword>
<dbReference type="EMBL" id="BBZA01000015">
    <property type="protein sequence ID" value="GAP61802.1"/>
    <property type="molecule type" value="Genomic_DNA"/>
</dbReference>
<accession>A0A0M8K6M4</accession>
<dbReference type="PATRIC" id="fig|872965.6.peg.2118"/>
<comment type="caution">
    <text evidence="2">The sequence shown here is derived from an EMBL/GenBank/DDBJ whole genome shotgun (WGS) entry which is preliminary data.</text>
</comment>
<protein>
    <submittedName>
        <fullName evidence="2">Uncharacterized protein</fullName>
    </submittedName>
</protein>
<dbReference type="Proteomes" id="UP000050502">
    <property type="component" value="Unassembled WGS sequence"/>
</dbReference>
<sequence>MRGEDTKRGCTILIIGLPICGLVSTGVGGLLLVLLLFLLMLIGCSAPPATVGVILYPSDQSSVPSGEVIVEIQAYRRGWATLKFDSGWSSSKSKPERIVLKVDDTPVFTWQKGDNADWYDRLSVPILLDEGDHTLALEVVADGRVARDTVQVTAVEKGASPWHTIPLPDELSEEMRFIVDAEGRLWRIEAPQSTRTRVLAADVVEGKQSSPVDGTGVITAIEGATAHFFLLETGTLYRLVLETPLPDEAVVGTLYLRETDESELFWQPYTHADRWNGHAWQSTDVALPPFPRFARGVGPTVWEMNTPQDVWVLSERSGYAAQWDGANWRIVAPPAPTAKSIRARIALHEGRFWVWDGSGWRAAAPLPDAASPHAFDFIFADQVLLCGDALFFASPAYEWEPEPDAFLDAVRIFQWDGGAWTWHDVQIARFPHGRLACVGGTPWLLSSPRAPRDAMQSNPPQVRTRFGGRFLGPESNLRLEKGRVWMWDGAAWREAVQPPFLPFFDERLPGNGLGFIIQTPPRLTFAAP</sequence>
<reference evidence="3 5" key="2">
    <citation type="submission" date="2015-07" db="EMBL/GenBank/DDBJ databases">
        <title>Whole genome sequence of Ardenticatena maritima DSM 23922.</title>
        <authorList>
            <person name="Hemp J."/>
            <person name="Ward L.M."/>
            <person name="Pace L.A."/>
            <person name="Fischer W.W."/>
        </authorList>
    </citation>
    <scope>NUCLEOTIDE SEQUENCE [LARGE SCALE GENOMIC DNA]</scope>
    <source>
        <strain evidence="3 5">110S</strain>
    </source>
</reference>
<dbReference type="InParanoid" id="A0A0M8K6M4"/>
<evidence type="ECO:0000313" key="5">
    <source>
        <dbReference type="Proteomes" id="UP000050502"/>
    </source>
</evidence>
<organism evidence="2 4">
    <name type="scientific">Ardenticatena maritima</name>
    <dbReference type="NCBI Taxonomy" id="872965"/>
    <lineage>
        <taxon>Bacteria</taxon>
        <taxon>Bacillati</taxon>
        <taxon>Chloroflexota</taxon>
        <taxon>Ardenticatenia</taxon>
        <taxon>Ardenticatenales</taxon>
        <taxon>Ardenticatenaceae</taxon>
        <taxon>Ardenticatena</taxon>
    </lineage>
</organism>
<evidence type="ECO:0000313" key="4">
    <source>
        <dbReference type="Proteomes" id="UP000037784"/>
    </source>
</evidence>